<organism evidence="4 5">
    <name type="scientific">Inquilinus limosus</name>
    <dbReference type="NCBI Taxonomy" id="171674"/>
    <lineage>
        <taxon>Bacteria</taxon>
        <taxon>Pseudomonadati</taxon>
        <taxon>Pseudomonadota</taxon>
        <taxon>Alphaproteobacteria</taxon>
        <taxon>Rhodospirillales</taxon>
        <taxon>Rhodospirillaceae</taxon>
        <taxon>Inquilinus</taxon>
    </lineage>
</organism>
<evidence type="ECO:0000256" key="3">
    <source>
        <dbReference type="SAM" id="MobiDB-lite"/>
    </source>
</evidence>
<dbReference type="SUPFAM" id="SSF51161">
    <property type="entry name" value="Trimeric LpxA-like enzymes"/>
    <property type="match status" value="1"/>
</dbReference>
<dbReference type="AlphaFoldDB" id="A0A211ZHY9"/>
<dbReference type="InterPro" id="IPR011004">
    <property type="entry name" value="Trimer_LpxA-like_sf"/>
</dbReference>
<comment type="caution">
    <text evidence="4">The sequence shown here is derived from an EMBL/GenBank/DDBJ whole genome shotgun (WGS) entry which is preliminary data.</text>
</comment>
<keyword evidence="2 4" id="KW-0808">Transferase</keyword>
<dbReference type="STRING" id="1122125.GCA_000423185_06942"/>
<evidence type="ECO:0000313" key="4">
    <source>
        <dbReference type="EMBL" id="OWJ64806.1"/>
    </source>
</evidence>
<dbReference type="GO" id="GO:0005829">
    <property type="term" value="C:cytosol"/>
    <property type="evidence" value="ECO:0007669"/>
    <property type="project" value="TreeGrafter"/>
</dbReference>
<accession>A0A211ZHY9</accession>
<comment type="similarity">
    <text evidence="1">Belongs to the transferase hexapeptide repeat family.</text>
</comment>
<protein>
    <submittedName>
        <fullName evidence="4">Putative colanic acid biosynthesis acetyltransferase</fullName>
    </submittedName>
</protein>
<evidence type="ECO:0000256" key="2">
    <source>
        <dbReference type="ARBA" id="ARBA00022679"/>
    </source>
</evidence>
<name>A0A211ZHY9_9PROT</name>
<dbReference type="Proteomes" id="UP000196655">
    <property type="component" value="Unassembled WGS sequence"/>
</dbReference>
<feature type="region of interest" description="Disordered" evidence="3">
    <location>
        <begin position="184"/>
        <end position="203"/>
    </location>
</feature>
<dbReference type="GO" id="GO:0008374">
    <property type="term" value="F:O-acyltransferase activity"/>
    <property type="evidence" value="ECO:0007669"/>
    <property type="project" value="TreeGrafter"/>
</dbReference>
<dbReference type="InterPro" id="IPR051159">
    <property type="entry name" value="Hexapeptide_acetyltransf"/>
</dbReference>
<reference evidence="5" key="1">
    <citation type="submission" date="2017-05" db="EMBL/GenBank/DDBJ databases">
        <authorList>
            <person name="Macchi M."/>
            <person name="Festa S."/>
            <person name="Coppotelli B.M."/>
            <person name="Morelli I.S."/>
        </authorList>
    </citation>
    <scope>NUCLEOTIDE SEQUENCE [LARGE SCALE GENOMIC DNA]</scope>
    <source>
        <strain evidence="5">I</strain>
    </source>
</reference>
<dbReference type="OrthoDB" id="9815592at2"/>
<sequence>MKSLDTSRLEPLLGGPTFALSDRLRRFAWSICWGLLGAWTPRPFHRWRRLVLLAFGARIDPTARVYGQTSIWWPPHLTVGRHAVIAPRAICYNVAPITIGDFAMVSQGAHLCTGTHDVDDPRFPLRARPITVSPQAWVAAEAFVGPGVTVGEGAVLGARGVAFRDLDPWTIHAGNPIRLIRSRTQFAPPERPHSGPSRPRAGS</sequence>
<dbReference type="EMBL" id="NHON01000049">
    <property type="protein sequence ID" value="OWJ64806.1"/>
    <property type="molecule type" value="Genomic_DNA"/>
</dbReference>
<dbReference type="CDD" id="cd05825">
    <property type="entry name" value="LbH_wcaF_like"/>
    <property type="match status" value="1"/>
</dbReference>
<evidence type="ECO:0000313" key="5">
    <source>
        <dbReference type="Proteomes" id="UP000196655"/>
    </source>
</evidence>
<dbReference type="PANTHER" id="PTHR23416:SF23">
    <property type="entry name" value="ACETYLTRANSFERASE C18B11.09C-RELATED"/>
    <property type="match status" value="1"/>
</dbReference>
<evidence type="ECO:0000256" key="1">
    <source>
        <dbReference type="ARBA" id="ARBA00007274"/>
    </source>
</evidence>
<proteinExistence type="inferred from homology"/>
<keyword evidence="5" id="KW-1185">Reference proteome</keyword>
<dbReference type="PANTHER" id="PTHR23416">
    <property type="entry name" value="SIALIC ACID SYNTHASE-RELATED"/>
    <property type="match status" value="1"/>
</dbReference>
<gene>
    <name evidence="4" type="ORF">BWR60_22775</name>
</gene>
<dbReference type="RefSeq" id="WP_088153323.1">
    <property type="nucleotide sequence ID" value="NZ_NHON01000049.1"/>
</dbReference>
<dbReference type="Gene3D" id="2.160.10.10">
    <property type="entry name" value="Hexapeptide repeat proteins"/>
    <property type="match status" value="1"/>
</dbReference>